<sequence>MTILLPLCSKMIFPEQSRSRKPAHSITSTFRIHKDAYNQRPLTKIRLDVQPGGSQGWDGISIVSEQGTEAGRTQLLLLLWFFLRPVFIGVGELDDIGIEREVLLFKKLPENRILVIERTADRTKRNTPTLVGDGFFRRMGFREW</sequence>
<evidence type="ECO:0000313" key="1">
    <source>
        <dbReference type="EMBL" id="PKI78083.1"/>
    </source>
</evidence>
<evidence type="ECO:0000313" key="2">
    <source>
        <dbReference type="Proteomes" id="UP000233551"/>
    </source>
</evidence>
<comment type="caution">
    <text evidence="1">The sequence shown here is derived from an EMBL/GenBank/DDBJ whole genome shotgun (WGS) entry which is preliminary data.</text>
</comment>
<dbReference type="AlphaFoldDB" id="A0A2I0LBL5"/>
<gene>
    <name evidence="1" type="ORF">CRG98_001533</name>
</gene>
<protein>
    <submittedName>
        <fullName evidence="1">Uncharacterized protein</fullName>
    </submittedName>
</protein>
<proteinExistence type="predicted"/>
<dbReference type="EMBL" id="PGOL01000061">
    <property type="protein sequence ID" value="PKI78083.1"/>
    <property type="molecule type" value="Genomic_DNA"/>
</dbReference>
<name>A0A2I0LBL5_PUNGR</name>
<dbReference type="Proteomes" id="UP000233551">
    <property type="component" value="Unassembled WGS sequence"/>
</dbReference>
<feature type="non-terminal residue" evidence="1">
    <location>
        <position position="144"/>
    </location>
</feature>
<keyword evidence="2" id="KW-1185">Reference proteome</keyword>
<organism evidence="1 2">
    <name type="scientific">Punica granatum</name>
    <name type="common">Pomegranate</name>
    <dbReference type="NCBI Taxonomy" id="22663"/>
    <lineage>
        <taxon>Eukaryota</taxon>
        <taxon>Viridiplantae</taxon>
        <taxon>Streptophyta</taxon>
        <taxon>Embryophyta</taxon>
        <taxon>Tracheophyta</taxon>
        <taxon>Spermatophyta</taxon>
        <taxon>Magnoliopsida</taxon>
        <taxon>eudicotyledons</taxon>
        <taxon>Gunneridae</taxon>
        <taxon>Pentapetalae</taxon>
        <taxon>rosids</taxon>
        <taxon>malvids</taxon>
        <taxon>Myrtales</taxon>
        <taxon>Lythraceae</taxon>
        <taxon>Punica</taxon>
    </lineage>
</organism>
<reference evidence="1 2" key="1">
    <citation type="submission" date="2017-11" db="EMBL/GenBank/DDBJ databases">
        <title>De-novo sequencing of pomegranate (Punica granatum L.) genome.</title>
        <authorList>
            <person name="Akparov Z."/>
            <person name="Amiraslanov A."/>
            <person name="Hajiyeva S."/>
            <person name="Abbasov M."/>
            <person name="Kaur K."/>
            <person name="Hamwieh A."/>
            <person name="Solovyev V."/>
            <person name="Salamov A."/>
            <person name="Braich B."/>
            <person name="Kosarev P."/>
            <person name="Mahmoud A."/>
            <person name="Hajiyev E."/>
            <person name="Babayeva S."/>
            <person name="Izzatullayeva V."/>
            <person name="Mammadov A."/>
            <person name="Mammadov A."/>
            <person name="Sharifova S."/>
            <person name="Ojaghi J."/>
            <person name="Eynullazada K."/>
            <person name="Bayramov B."/>
            <person name="Abdulazimova A."/>
            <person name="Shahmuradov I."/>
        </authorList>
    </citation>
    <scope>NUCLEOTIDE SEQUENCE [LARGE SCALE GENOMIC DNA]</scope>
    <source>
        <strain evidence="2">cv. AG2017</strain>
        <tissue evidence="1">Leaf</tissue>
    </source>
</reference>
<accession>A0A2I0LBL5</accession>